<protein>
    <submittedName>
        <fullName evidence="1">GMP synthase [glutamine-hydrolyzing], N</fullName>
    </submittedName>
</protein>
<sequence>MQLVHVLLIELGSQYTEVLSRRLRELYCKVTKLSLEKGPPAPPRR</sequence>
<organism evidence="1">
    <name type="scientific">Candidatus Mycoplasma haematominutum 'Birmingham 1'</name>
    <dbReference type="NCBI Taxonomy" id="1116213"/>
    <lineage>
        <taxon>Bacteria</taxon>
        <taxon>Bacillati</taxon>
        <taxon>Mycoplasmatota</taxon>
        <taxon>Mollicutes</taxon>
        <taxon>Mycoplasmataceae</taxon>
        <taxon>Mycoplasma</taxon>
    </lineage>
</organism>
<dbReference type="PATRIC" id="fig|1116213.3.peg.264"/>
<name>G8C369_9MOLU</name>
<dbReference type="AlphaFoldDB" id="G8C369"/>
<proteinExistence type="predicted"/>
<dbReference type="HOGENOM" id="CLU_3197459_0_0_14"/>
<dbReference type="EMBL" id="HE613254">
    <property type="protein sequence ID" value="CCE66767.1"/>
    <property type="molecule type" value="Genomic_DNA"/>
</dbReference>
<accession>G8C369</accession>
<dbReference type="KEGG" id="mhb:MHM_02490"/>
<reference evidence="1" key="2">
    <citation type="submission" date="2011-11" db="EMBL/GenBank/DDBJ databases">
        <authorList>
            <person name="Barker E."/>
        </authorList>
    </citation>
    <scope>NUCLEOTIDE SEQUENCE</scope>
    <source>
        <strain evidence="1">Birmingham 1</strain>
    </source>
</reference>
<gene>
    <name evidence="1" type="ORF">MHM_02490</name>
</gene>
<reference evidence="1" key="1">
    <citation type="submission" date="2011-11" db="EMBL/GenBank/DDBJ databases">
        <title>Complete genome sequence of Candidatus Mycoplasma haemominutum.</title>
        <authorList>
            <person name="Barker E.N."/>
            <person name="Darby A.C."/>
            <person name="Helps C.R."/>
            <person name="Peters I.R."/>
            <person name="Hughes M.A."/>
            <person name="Radford A.D."/>
            <person name="Novacco M."/>
            <person name="Boretti F."/>
            <person name="Hofmann-Lehmann R."/>
            <person name="Tasker S."/>
        </authorList>
    </citation>
    <scope>NUCLEOTIDE SEQUENCE</scope>
    <source>
        <strain evidence="1">Birmingham 1</strain>
    </source>
</reference>
<evidence type="ECO:0000313" key="1">
    <source>
        <dbReference type="EMBL" id="CCE66767.1"/>
    </source>
</evidence>